<dbReference type="Pfam" id="PF00496">
    <property type="entry name" value="SBP_bac_5"/>
    <property type="match status" value="1"/>
</dbReference>
<dbReference type="PANTHER" id="PTHR30290:SF9">
    <property type="entry name" value="OLIGOPEPTIDE-BINDING PROTEIN APPA"/>
    <property type="match status" value="1"/>
</dbReference>
<dbReference type="Gene3D" id="3.40.190.10">
    <property type="entry name" value="Periplasmic binding protein-like II"/>
    <property type="match status" value="1"/>
</dbReference>
<dbReference type="Gene3D" id="3.90.76.10">
    <property type="entry name" value="Dipeptide-binding Protein, Domain 1"/>
    <property type="match status" value="1"/>
</dbReference>
<evidence type="ECO:0000256" key="4">
    <source>
        <dbReference type="ARBA" id="ARBA00022729"/>
    </source>
</evidence>
<dbReference type="SUPFAM" id="SSF53850">
    <property type="entry name" value="Periplasmic binding protein-like II"/>
    <property type="match status" value="1"/>
</dbReference>
<accession>A0AA42CGE9</accession>
<dbReference type="GO" id="GO:1904680">
    <property type="term" value="F:peptide transmembrane transporter activity"/>
    <property type="evidence" value="ECO:0007669"/>
    <property type="project" value="TreeGrafter"/>
</dbReference>
<dbReference type="PIRSF" id="PIRSF002741">
    <property type="entry name" value="MppA"/>
    <property type="match status" value="1"/>
</dbReference>
<feature type="domain" description="Solute-binding protein family 5" evidence="5">
    <location>
        <begin position="51"/>
        <end position="416"/>
    </location>
</feature>
<sequence>MPQARAMDARLGVQTETSSIDPHYALVGANQTVAQHIFETLLTADAAMRPAAGLAASWRAVGDDAWEFRLRPGARFHDGTPVTAEDVRFSLERMPHVPGSPAPFVRLAGITTAIEVEGSDIVRLRTKGFDPSVPLNAMSAWIVSGKAARDATTADFNSGRAAIGSGPWRFVEWKPGERLVLERFDPSLPFERAVIRPMSNDAARLAALLAGDVDLIDSVPPGDIEKLRGNPAVKLWTAPSARLIYLALDQEHDTSPQLRGMDGKPLAANPLKDARVRRALSLAINRTLIVDRLLHGAGHSTGQMVPEGFIGHDPSIVAPDFDPAAAKQLLAEAGWGQGFRLTLTSPNNRYVEDAKTAQAVAQQWTRAGIGTEVDVLPSNAFFSRAAKREFAAFLIGFGSTAGDAYTAMSQVLNSYDAERGLGALNRFRFSDPAVDAALERSQGERDPAARTAALQAAARIALVQDTAIIPLHFPDNAWATRAGFSYRPTMAEGAQAALLRPAP</sequence>
<comment type="caution">
    <text evidence="6">The sequence shown here is derived from an EMBL/GenBank/DDBJ whole genome shotgun (WGS) entry which is preliminary data.</text>
</comment>
<reference evidence="6" key="1">
    <citation type="submission" date="2022-09" db="EMBL/GenBank/DDBJ databases">
        <title>Rhodovastum sp. nov. RN2-1 isolated from soil in Seongnam, South Korea.</title>
        <authorList>
            <person name="Le N.T."/>
        </authorList>
    </citation>
    <scope>NUCLEOTIDE SEQUENCE</scope>
    <source>
        <strain evidence="6">RN2-1</strain>
    </source>
</reference>
<dbReference type="GO" id="GO:0043190">
    <property type="term" value="C:ATP-binding cassette (ABC) transporter complex"/>
    <property type="evidence" value="ECO:0007669"/>
    <property type="project" value="InterPro"/>
</dbReference>
<dbReference type="Proteomes" id="UP001165679">
    <property type="component" value="Unassembled WGS sequence"/>
</dbReference>
<dbReference type="InterPro" id="IPR039424">
    <property type="entry name" value="SBP_5"/>
</dbReference>
<keyword evidence="4" id="KW-0732">Signal</keyword>
<dbReference type="GO" id="GO:0015833">
    <property type="term" value="P:peptide transport"/>
    <property type="evidence" value="ECO:0007669"/>
    <property type="project" value="TreeGrafter"/>
</dbReference>
<comment type="similarity">
    <text evidence="2">Belongs to the bacterial solute-binding protein 5 family.</text>
</comment>
<evidence type="ECO:0000313" key="7">
    <source>
        <dbReference type="Proteomes" id="UP001165679"/>
    </source>
</evidence>
<keyword evidence="7" id="KW-1185">Reference proteome</keyword>
<dbReference type="AlphaFoldDB" id="A0AA42CGE9"/>
<name>A0AA42CGE9_9PROT</name>
<dbReference type="PANTHER" id="PTHR30290">
    <property type="entry name" value="PERIPLASMIC BINDING COMPONENT OF ABC TRANSPORTER"/>
    <property type="match status" value="1"/>
</dbReference>
<dbReference type="EMBL" id="JAPDNT010000002">
    <property type="protein sequence ID" value="MCW3473942.1"/>
    <property type="molecule type" value="Genomic_DNA"/>
</dbReference>
<dbReference type="GO" id="GO:0030288">
    <property type="term" value="C:outer membrane-bounded periplasmic space"/>
    <property type="evidence" value="ECO:0007669"/>
    <property type="project" value="UniProtKB-ARBA"/>
</dbReference>
<evidence type="ECO:0000259" key="5">
    <source>
        <dbReference type="Pfam" id="PF00496"/>
    </source>
</evidence>
<dbReference type="InterPro" id="IPR030678">
    <property type="entry name" value="Peptide/Ni-bd"/>
</dbReference>
<reference evidence="6" key="2">
    <citation type="submission" date="2022-10" db="EMBL/GenBank/DDBJ databases">
        <authorList>
            <person name="Trinh H.N."/>
        </authorList>
    </citation>
    <scope>NUCLEOTIDE SEQUENCE</scope>
    <source>
        <strain evidence="6">RN2-1</strain>
    </source>
</reference>
<comment type="subcellular location">
    <subcellularLocation>
        <location evidence="1">Periplasm</location>
    </subcellularLocation>
</comment>
<gene>
    <name evidence="6" type="ORF">OL599_05070</name>
</gene>
<protein>
    <submittedName>
        <fullName evidence="6">ABC transporter substrate-binding protein</fullName>
    </submittedName>
</protein>
<dbReference type="Gene3D" id="3.10.105.10">
    <property type="entry name" value="Dipeptide-binding Protein, Domain 3"/>
    <property type="match status" value="1"/>
</dbReference>
<evidence type="ECO:0000256" key="3">
    <source>
        <dbReference type="ARBA" id="ARBA00022448"/>
    </source>
</evidence>
<proteinExistence type="inferred from homology"/>
<keyword evidence="3" id="KW-0813">Transport</keyword>
<evidence type="ECO:0000256" key="1">
    <source>
        <dbReference type="ARBA" id="ARBA00004418"/>
    </source>
</evidence>
<evidence type="ECO:0000313" key="6">
    <source>
        <dbReference type="EMBL" id="MCW3473942.1"/>
    </source>
</evidence>
<evidence type="ECO:0000256" key="2">
    <source>
        <dbReference type="ARBA" id="ARBA00005695"/>
    </source>
</evidence>
<organism evidence="6 7">
    <name type="scientific">Limobrevibacterium gyesilva</name>
    <dbReference type="NCBI Taxonomy" id="2991712"/>
    <lineage>
        <taxon>Bacteria</taxon>
        <taxon>Pseudomonadati</taxon>
        <taxon>Pseudomonadota</taxon>
        <taxon>Alphaproteobacteria</taxon>
        <taxon>Acetobacterales</taxon>
        <taxon>Acetobacteraceae</taxon>
        <taxon>Limobrevibacterium</taxon>
    </lineage>
</organism>
<dbReference type="CDD" id="cd08498">
    <property type="entry name" value="PBP2_NikA_DppA_OppA_like_2"/>
    <property type="match status" value="1"/>
</dbReference>
<dbReference type="InterPro" id="IPR000914">
    <property type="entry name" value="SBP_5_dom"/>
</dbReference>